<dbReference type="PRINTS" id="PR00385">
    <property type="entry name" value="P450"/>
</dbReference>
<evidence type="ECO:0000256" key="3">
    <source>
        <dbReference type="PIRSR" id="PIRSR602401-1"/>
    </source>
</evidence>
<comment type="cofactor">
    <cofactor evidence="1 3">
        <name>heme</name>
        <dbReference type="ChEBI" id="CHEBI:30413"/>
    </cofactor>
</comment>
<sequence length="661" mass="71896">MWDSLSFYYSSSGPAGAWTPFLAVLLNLLGVILALALTKGLPLLFKPTYDLRKLPSPPVGDLILGHAKSLLRPDYHRVILDWTRKYGSIFRLRILTQWTVVITDPWVAAQVLATVPRRTHNYSLVDEVLGGPGKVSMFGTLDEAHWRNVRKTTAPAFSMTNVRRYYGGVLSAAGELLTSLERHLDQNLDRDRHQLEAYGGGGCCWVVDVEAPLQRMMLRATLEGLFEVPDARDLPGFDLLAPRILSLMAEANRQITDPIRAAWFRSPLAPLMSKHVAECRRATREVVAFHTRTAARLLARPDPSPDNTLLWACLHRLRHPTTGRKLSPTQLHPEVGMYTTAGFDTTASTVGWCLYAASLHPQQQERVAAELRAAGVFGRGAVVPEQREEEREAQEARGRGRAAEPSEAAGGGKGRGTGGAVRLDPRVAPGPDELARLPLLNAFINETMRLYPSTAVSAERTSPDHPVRLGGLTLPPGVVLWPLVYGLHMSEDNWEQPEEFRLERWLDDPHCALARPTGDRVVSEQQPGQSRQRQGQAGRVPGPGPAAEEGPAPRRFMPFGEGPKNCVGQNFGITVVRATVALLLSRYRVALHPDMGVGPAAAAAAAEGEGKGSGISSSCNGGSGSLAARTAALTRVAVVTKLARLRLVLSRREGEGEGDEA</sequence>
<evidence type="ECO:0000313" key="8">
    <source>
        <dbReference type="Proteomes" id="UP001165080"/>
    </source>
</evidence>
<dbReference type="PANTHER" id="PTHR24305">
    <property type="entry name" value="CYTOCHROME P450"/>
    <property type="match status" value="1"/>
</dbReference>
<evidence type="ECO:0000256" key="5">
    <source>
        <dbReference type="SAM" id="MobiDB-lite"/>
    </source>
</evidence>
<keyword evidence="6" id="KW-0472">Membrane</keyword>
<evidence type="ECO:0000256" key="1">
    <source>
        <dbReference type="ARBA" id="ARBA00001971"/>
    </source>
</evidence>
<dbReference type="GO" id="GO:0004497">
    <property type="term" value="F:monooxygenase activity"/>
    <property type="evidence" value="ECO:0007669"/>
    <property type="project" value="UniProtKB-KW"/>
</dbReference>
<feature type="region of interest" description="Disordered" evidence="5">
    <location>
        <begin position="516"/>
        <end position="561"/>
    </location>
</feature>
<evidence type="ECO:0008006" key="9">
    <source>
        <dbReference type="Google" id="ProtNLM"/>
    </source>
</evidence>
<feature type="compositionally biased region" description="Gly residues" evidence="5">
    <location>
        <begin position="409"/>
        <end position="419"/>
    </location>
</feature>
<dbReference type="PANTHER" id="PTHR24305:SF166">
    <property type="entry name" value="CYTOCHROME P450 12A4, MITOCHONDRIAL-RELATED"/>
    <property type="match status" value="1"/>
</dbReference>
<keyword evidence="4" id="KW-0560">Oxidoreductase</keyword>
<dbReference type="EMBL" id="BRXU01000005">
    <property type="protein sequence ID" value="GLC52079.1"/>
    <property type="molecule type" value="Genomic_DNA"/>
</dbReference>
<dbReference type="AlphaFoldDB" id="A0A9W6F0V8"/>
<dbReference type="InterPro" id="IPR050121">
    <property type="entry name" value="Cytochrome_P450_monoxygenase"/>
</dbReference>
<evidence type="ECO:0000256" key="2">
    <source>
        <dbReference type="ARBA" id="ARBA00010617"/>
    </source>
</evidence>
<dbReference type="GO" id="GO:0005506">
    <property type="term" value="F:iron ion binding"/>
    <property type="evidence" value="ECO:0007669"/>
    <property type="project" value="InterPro"/>
</dbReference>
<dbReference type="GO" id="GO:0016705">
    <property type="term" value="F:oxidoreductase activity, acting on paired donors, with incorporation or reduction of molecular oxygen"/>
    <property type="evidence" value="ECO:0007669"/>
    <property type="project" value="InterPro"/>
</dbReference>
<dbReference type="PROSITE" id="PS00086">
    <property type="entry name" value="CYTOCHROME_P450"/>
    <property type="match status" value="1"/>
</dbReference>
<comment type="similarity">
    <text evidence="2 4">Belongs to the cytochrome P450 family.</text>
</comment>
<keyword evidence="3 4" id="KW-0479">Metal-binding</keyword>
<proteinExistence type="inferred from homology"/>
<dbReference type="GO" id="GO:0020037">
    <property type="term" value="F:heme binding"/>
    <property type="evidence" value="ECO:0007669"/>
    <property type="project" value="InterPro"/>
</dbReference>
<keyword evidence="6" id="KW-0812">Transmembrane</keyword>
<dbReference type="SUPFAM" id="SSF48264">
    <property type="entry name" value="Cytochrome P450"/>
    <property type="match status" value="1"/>
</dbReference>
<feature type="binding site" description="axial binding residue" evidence="3">
    <location>
        <position position="566"/>
    </location>
    <ligand>
        <name>heme</name>
        <dbReference type="ChEBI" id="CHEBI:30413"/>
    </ligand>
    <ligandPart>
        <name>Fe</name>
        <dbReference type="ChEBI" id="CHEBI:18248"/>
    </ligandPart>
</feature>
<feature type="compositionally biased region" description="Basic and acidic residues" evidence="5">
    <location>
        <begin position="385"/>
        <end position="404"/>
    </location>
</feature>
<feature type="compositionally biased region" description="Low complexity" evidence="5">
    <location>
        <begin position="525"/>
        <end position="555"/>
    </location>
</feature>
<dbReference type="PRINTS" id="PR00463">
    <property type="entry name" value="EP450I"/>
</dbReference>
<accession>A0A9W6F0V8</accession>
<keyword evidence="8" id="KW-1185">Reference proteome</keyword>
<evidence type="ECO:0000313" key="7">
    <source>
        <dbReference type="EMBL" id="GLC52079.1"/>
    </source>
</evidence>
<gene>
    <name evidence="7" type="primary">PLEST003904</name>
    <name evidence="7" type="ORF">PLESTB_000580500</name>
</gene>
<dbReference type="OrthoDB" id="1470350at2759"/>
<evidence type="ECO:0000256" key="4">
    <source>
        <dbReference type="RuleBase" id="RU000461"/>
    </source>
</evidence>
<feature type="region of interest" description="Disordered" evidence="5">
    <location>
        <begin position="383"/>
        <end position="428"/>
    </location>
</feature>
<feature type="transmembrane region" description="Helical" evidence="6">
    <location>
        <begin position="20"/>
        <end position="45"/>
    </location>
</feature>
<dbReference type="Gene3D" id="1.10.630.10">
    <property type="entry name" value="Cytochrome P450"/>
    <property type="match status" value="1"/>
</dbReference>
<dbReference type="InterPro" id="IPR036396">
    <property type="entry name" value="Cyt_P450_sf"/>
</dbReference>
<dbReference type="Pfam" id="PF00067">
    <property type="entry name" value="p450"/>
    <property type="match status" value="2"/>
</dbReference>
<organism evidence="7 8">
    <name type="scientific">Pleodorina starrii</name>
    <dbReference type="NCBI Taxonomy" id="330485"/>
    <lineage>
        <taxon>Eukaryota</taxon>
        <taxon>Viridiplantae</taxon>
        <taxon>Chlorophyta</taxon>
        <taxon>core chlorophytes</taxon>
        <taxon>Chlorophyceae</taxon>
        <taxon>CS clade</taxon>
        <taxon>Chlamydomonadales</taxon>
        <taxon>Volvocaceae</taxon>
        <taxon>Pleodorina</taxon>
    </lineage>
</organism>
<dbReference type="InterPro" id="IPR002401">
    <property type="entry name" value="Cyt_P450_E_grp-I"/>
</dbReference>
<name>A0A9W6F0V8_9CHLO</name>
<keyword evidence="6" id="KW-1133">Transmembrane helix</keyword>
<evidence type="ECO:0000256" key="6">
    <source>
        <dbReference type="SAM" id="Phobius"/>
    </source>
</evidence>
<dbReference type="InterPro" id="IPR017972">
    <property type="entry name" value="Cyt_P450_CS"/>
</dbReference>
<reference evidence="7 8" key="1">
    <citation type="journal article" date="2023" name="Commun. Biol.">
        <title>Reorganization of the ancestral sex-determining regions during the evolution of trioecy in Pleodorina starrii.</title>
        <authorList>
            <person name="Takahashi K."/>
            <person name="Suzuki S."/>
            <person name="Kawai-Toyooka H."/>
            <person name="Yamamoto K."/>
            <person name="Hamaji T."/>
            <person name="Ootsuki R."/>
            <person name="Yamaguchi H."/>
            <person name="Kawachi M."/>
            <person name="Higashiyama T."/>
            <person name="Nozaki H."/>
        </authorList>
    </citation>
    <scope>NUCLEOTIDE SEQUENCE [LARGE SCALE GENOMIC DNA]</scope>
    <source>
        <strain evidence="7 8">NIES-4479</strain>
    </source>
</reference>
<protein>
    <recommendedName>
        <fullName evidence="9">Cytochrome P450</fullName>
    </recommendedName>
</protein>
<keyword evidence="3 4" id="KW-0408">Iron</keyword>
<dbReference type="InterPro" id="IPR001128">
    <property type="entry name" value="Cyt_P450"/>
</dbReference>
<keyword evidence="3 4" id="KW-0349">Heme</keyword>
<keyword evidence="4" id="KW-0503">Monooxygenase</keyword>
<dbReference type="Proteomes" id="UP001165080">
    <property type="component" value="Unassembled WGS sequence"/>
</dbReference>
<comment type="caution">
    <text evidence="7">The sequence shown here is derived from an EMBL/GenBank/DDBJ whole genome shotgun (WGS) entry which is preliminary data.</text>
</comment>
<dbReference type="CDD" id="cd00302">
    <property type="entry name" value="cytochrome_P450"/>
    <property type="match status" value="1"/>
</dbReference>